<keyword evidence="4" id="KW-1185">Reference proteome</keyword>
<reference evidence="4" key="1">
    <citation type="submission" date="2010-07" db="EMBL/GenBank/DDBJ databases">
        <title>The genome sequence of Gaeumannomyces graminis var. tritici strain R3-111a-1.</title>
        <authorList>
            <consortium name="The Broad Institute Genome Sequencing Platform"/>
            <person name="Ma L.-J."/>
            <person name="Dead R."/>
            <person name="Young S."/>
            <person name="Zeng Q."/>
            <person name="Koehrsen M."/>
            <person name="Alvarado L."/>
            <person name="Berlin A."/>
            <person name="Chapman S.B."/>
            <person name="Chen Z."/>
            <person name="Freedman E."/>
            <person name="Gellesch M."/>
            <person name="Goldberg J."/>
            <person name="Griggs A."/>
            <person name="Gujja S."/>
            <person name="Heilman E.R."/>
            <person name="Heiman D."/>
            <person name="Hepburn T."/>
            <person name="Howarth C."/>
            <person name="Jen D."/>
            <person name="Larson L."/>
            <person name="Mehta T."/>
            <person name="Neiman D."/>
            <person name="Pearson M."/>
            <person name="Roberts A."/>
            <person name="Saif S."/>
            <person name="Shea T."/>
            <person name="Shenoy N."/>
            <person name="Sisk P."/>
            <person name="Stolte C."/>
            <person name="Sykes S."/>
            <person name="Walk T."/>
            <person name="White J."/>
            <person name="Yandava C."/>
            <person name="Haas B."/>
            <person name="Nusbaum C."/>
            <person name="Birren B."/>
        </authorList>
    </citation>
    <scope>NUCLEOTIDE SEQUENCE [LARGE SCALE GENOMIC DNA]</scope>
    <source>
        <strain evidence="4">R3-111a-1</strain>
    </source>
</reference>
<feature type="transmembrane region" description="Helical" evidence="1">
    <location>
        <begin position="135"/>
        <end position="156"/>
    </location>
</feature>
<reference evidence="3" key="4">
    <citation type="journal article" date="2015" name="G3 (Bethesda)">
        <title>Genome sequences of three phytopathogenic species of the Magnaporthaceae family of fungi.</title>
        <authorList>
            <person name="Okagaki L.H."/>
            <person name="Nunes C.C."/>
            <person name="Sailsbery J."/>
            <person name="Clay B."/>
            <person name="Brown D."/>
            <person name="John T."/>
            <person name="Oh Y."/>
            <person name="Young N."/>
            <person name="Fitzgerald M."/>
            <person name="Haas B.J."/>
            <person name="Zeng Q."/>
            <person name="Young S."/>
            <person name="Adiconis X."/>
            <person name="Fan L."/>
            <person name="Levin J.Z."/>
            <person name="Mitchell T.K."/>
            <person name="Okubara P.A."/>
            <person name="Farman M.L."/>
            <person name="Kohn L.M."/>
            <person name="Birren B."/>
            <person name="Ma L.-J."/>
            <person name="Dean R.A."/>
        </authorList>
    </citation>
    <scope>NUCLEOTIDE SEQUENCE</scope>
    <source>
        <strain evidence="3">R3-111a-1</strain>
    </source>
</reference>
<accession>J8V5D8</accession>
<keyword evidence="1" id="KW-0472">Membrane</keyword>
<dbReference type="GeneID" id="20342492"/>
<reference evidence="3" key="5">
    <citation type="submission" date="2018-04" db="UniProtKB">
        <authorList>
            <consortium name="EnsemblFungi"/>
        </authorList>
    </citation>
    <scope>IDENTIFICATION</scope>
    <source>
        <strain evidence="3">R3-111a-1</strain>
    </source>
</reference>
<dbReference type="EnsemblFungi" id="EJT82060">
    <property type="protein sequence ID" value="EJT82060"/>
    <property type="gene ID" value="GGTG_02034"/>
</dbReference>
<reference evidence="2" key="3">
    <citation type="submission" date="2010-09" db="EMBL/GenBank/DDBJ databases">
        <title>Annotation of Gaeumannomyces graminis var. tritici R3-111a-1.</title>
        <authorList>
            <consortium name="The Broad Institute Genome Sequencing Platform"/>
            <person name="Ma L.-J."/>
            <person name="Dead R."/>
            <person name="Young S.K."/>
            <person name="Zeng Q."/>
            <person name="Gargeya S."/>
            <person name="Fitzgerald M."/>
            <person name="Haas B."/>
            <person name="Abouelleil A."/>
            <person name="Alvarado L."/>
            <person name="Arachchi H.M."/>
            <person name="Berlin A."/>
            <person name="Brown A."/>
            <person name="Chapman S.B."/>
            <person name="Chen Z."/>
            <person name="Dunbar C."/>
            <person name="Freedman E."/>
            <person name="Gearin G."/>
            <person name="Gellesch M."/>
            <person name="Goldberg J."/>
            <person name="Griggs A."/>
            <person name="Gujja S."/>
            <person name="Heiman D."/>
            <person name="Howarth C."/>
            <person name="Larson L."/>
            <person name="Lui A."/>
            <person name="MacDonald P.J.P."/>
            <person name="Mehta T."/>
            <person name="Montmayeur A."/>
            <person name="Murphy C."/>
            <person name="Neiman D."/>
            <person name="Pearson M."/>
            <person name="Priest M."/>
            <person name="Roberts A."/>
            <person name="Saif S."/>
            <person name="Shea T."/>
            <person name="Shenoy N."/>
            <person name="Sisk P."/>
            <person name="Stolte C."/>
            <person name="Sykes S."/>
            <person name="Yandava C."/>
            <person name="Wortman J."/>
            <person name="Nusbaum C."/>
            <person name="Birren B."/>
        </authorList>
    </citation>
    <scope>NUCLEOTIDE SEQUENCE</scope>
    <source>
        <strain evidence="2">R3-111a-1</strain>
    </source>
</reference>
<dbReference type="EMBL" id="GL385395">
    <property type="protein sequence ID" value="EJT82060.1"/>
    <property type="molecule type" value="Genomic_DNA"/>
</dbReference>
<dbReference type="AlphaFoldDB" id="J8V5D8"/>
<gene>
    <name evidence="3" type="primary">20342492</name>
    <name evidence="2" type="ORF">GGTG_02034</name>
</gene>
<sequence>ASNFALNALLNNGLTFVARKLFGRYSIKRFGFLDSFAGAKLSFGKLFKKFRYRFGQPFVNVNGIILIYLTTKITVIKYRTLRIIIFKKGQTNKVLIIALLEIDNLLQRKRVTDTYIKRKKSNVRFGGKSIGIKSVAAAFVARFTLFFGGSFFAAAVKARRGVTGKTLAGILKGCKRKKAQ</sequence>
<evidence type="ECO:0000313" key="4">
    <source>
        <dbReference type="Proteomes" id="UP000006039"/>
    </source>
</evidence>
<evidence type="ECO:0000313" key="2">
    <source>
        <dbReference type="EMBL" id="EJT82060.1"/>
    </source>
</evidence>
<proteinExistence type="predicted"/>
<evidence type="ECO:0000313" key="3">
    <source>
        <dbReference type="EnsemblFungi" id="EJT82060"/>
    </source>
</evidence>
<organism evidence="2">
    <name type="scientific">Gaeumannomyces tritici (strain R3-111a-1)</name>
    <name type="common">Wheat and barley take-all root rot fungus</name>
    <name type="synonym">Gaeumannomyces graminis var. tritici</name>
    <dbReference type="NCBI Taxonomy" id="644352"/>
    <lineage>
        <taxon>Eukaryota</taxon>
        <taxon>Fungi</taxon>
        <taxon>Dikarya</taxon>
        <taxon>Ascomycota</taxon>
        <taxon>Pezizomycotina</taxon>
        <taxon>Sordariomycetes</taxon>
        <taxon>Sordariomycetidae</taxon>
        <taxon>Magnaporthales</taxon>
        <taxon>Magnaporthaceae</taxon>
        <taxon>Gaeumannomyces</taxon>
    </lineage>
</organism>
<keyword evidence="1" id="KW-0812">Transmembrane</keyword>
<evidence type="ECO:0000256" key="1">
    <source>
        <dbReference type="SAM" id="Phobius"/>
    </source>
</evidence>
<dbReference type="STRING" id="644352.J8V5D8"/>
<dbReference type="VEuPathDB" id="FungiDB:GGTG_02034"/>
<dbReference type="Proteomes" id="UP000006039">
    <property type="component" value="Unassembled WGS sequence"/>
</dbReference>
<dbReference type="RefSeq" id="XP_009218069.1">
    <property type="nucleotide sequence ID" value="XM_009219805.1"/>
</dbReference>
<feature type="non-terminal residue" evidence="2">
    <location>
        <position position="180"/>
    </location>
</feature>
<keyword evidence="1" id="KW-1133">Transmembrane helix</keyword>
<name>J8V5D8_GAET3</name>
<reference evidence="2" key="2">
    <citation type="submission" date="2010-07" db="EMBL/GenBank/DDBJ databases">
        <authorList>
            <consortium name="The Broad Institute Genome Sequencing Platform"/>
            <consortium name="Broad Institute Genome Sequencing Center for Infectious Disease"/>
            <person name="Ma L.-J."/>
            <person name="Dead R."/>
            <person name="Young S."/>
            <person name="Zeng Q."/>
            <person name="Koehrsen M."/>
            <person name="Alvarado L."/>
            <person name="Berlin A."/>
            <person name="Chapman S.B."/>
            <person name="Chen Z."/>
            <person name="Freedman E."/>
            <person name="Gellesch M."/>
            <person name="Goldberg J."/>
            <person name="Griggs A."/>
            <person name="Gujja S."/>
            <person name="Heilman E.R."/>
            <person name="Heiman D."/>
            <person name="Hepburn T."/>
            <person name="Howarth C."/>
            <person name="Jen D."/>
            <person name="Larson L."/>
            <person name="Mehta T."/>
            <person name="Neiman D."/>
            <person name="Pearson M."/>
            <person name="Roberts A."/>
            <person name="Saif S."/>
            <person name="Shea T."/>
            <person name="Shenoy N."/>
            <person name="Sisk P."/>
            <person name="Stolte C."/>
            <person name="Sykes S."/>
            <person name="Walk T."/>
            <person name="White J."/>
            <person name="Yandava C."/>
            <person name="Haas B."/>
            <person name="Nusbaum C."/>
            <person name="Birren B."/>
        </authorList>
    </citation>
    <scope>NUCLEOTIDE SEQUENCE</scope>
    <source>
        <strain evidence="2">R3-111a-1</strain>
    </source>
</reference>
<protein>
    <submittedName>
        <fullName evidence="2 3">Uncharacterized protein</fullName>
    </submittedName>
</protein>